<dbReference type="SMART" id="SM00174">
    <property type="entry name" value="RHO"/>
    <property type="match status" value="1"/>
</dbReference>
<keyword evidence="3" id="KW-0342">GTP-binding</keyword>
<organism evidence="5 6">
    <name type="scientific">Nasonia vitripennis</name>
    <name type="common">Parasitic wasp</name>
    <dbReference type="NCBI Taxonomy" id="7425"/>
    <lineage>
        <taxon>Eukaryota</taxon>
        <taxon>Metazoa</taxon>
        <taxon>Ecdysozoa</taxon>
        <taxon>Arthropoda</taxon>
        <taxon>Hexapoda</taxon>
        <taxon>Insecta</taxon>
        <taxon>Pterygota</taxon>
        <taxon>Neoptera</taxon>
        <taxon>Endopterygota</taxon>
        <taxon>Hymenoptera</taxon>
        <taxon>Apocrita</taxon>
        <taxon>Proctotrupomorpha</taxon>
        <taxon>Chalcidoidea</taxon>
        <taxon>Pteromalidae</taxon>
        <taxon>Pteromalinae</taxon>
        <taxon>Nasonia</taxon>
    </lineage>
</organism>
<dbReference type="InParanoid" id="A0A7M7QI24"/>
<dbReference type="FunFam" id="3.40.50.300:FF:002060">
    <property type="entry name" value="Rho family GTPase"/>
    <property type="match status" value="1"/>
</dbReference>
<reference evidence="5" key="1">
    <citation type="submission" date="2021-01" db="UniProtKB">
        <authorList>
            <consortium name="EnsemblMetazoa"/>
        </authorList>
    </citation>
    <scope>IDENTIFICATION</scope>
</reference>
<keyword evidence="4" id="KW-0472">Membrane</keyword>
<proteinExistence type="predicted"/>
<dbReference type="KEGG" id="nvi:100118846"/>
<dbReference type="SMR" id="A0A7M7QI24"/>
<dbReference type="GO" id="GO:0022412">
    <property type="term" value="P:cellular process involved in reproduction in multicellular organism"/>
    <property type="evidence" value="ECO:0007669"/>
    <property type="project" value="UniProtKB-ARBA"/>
</dbReference>
<dbReference type="PANTHER" id="PTHR24072">
    <property type="entry name" value="RHO FAMILY GTPASE"/>
    <property type="match status" value="1"/>
</dbReference>
<dbReference type="PROSITE" id="PS51421">
    <property type="entry name" value="RAS"/>
    <property type="match status" value="1"/>
</dbReference>
<dbReference type="GO" id="GO:0001667">
    <property type="term" value="P:ameboidal-type cell migration"/>
    <property type="evidence" value="ECO:0007669"/>
    <property type="project" value="UniProtKB-ARBA"/>
</dbReference>
<dbReference type="EnsemblMetazoa" id="XM_031931902">
    <property type="protein sequence ID" value="XP_031787762"/>
    <property type="gene ID" value="LOC100118846"/>
</dbReference>
<evidence type="ECO:0000256" key="3">
    <source>
        <dbReference type="ARBA" id="ARBA00023134"/>
    </source>
</evidence>
<dbReference type="NCBIfam" id="TIGR00231">
    <property type="entry name" value="small_GTP"/>
    <property type="match status" value="1"/>
</dbReference>
<evidence type="ECO:0000256" key="4">
    <source>
        <dbReference type="ARBA" id="ARBA00023136"/>
    </source>
</evidence>
<dbReference type="GO" id="GO:0005525">
    <property type="term" value="F:GTP binding"/>
    <property type="evidence" value="ECO:0007669"/>
    <property type="project" value="UniProtKB-KW"/>
</dbReference>
<dbReference type="Gene3D" id="3.40.50.300">
    <property type="entry name" value="P-loop containing nucleotide triphosphate hydrolases"/>
    <property type="match status" value="1"/>
</dbReference>
<keyword evidence="2" id="KW-0547">Nucleotide-binding</keyword>
<protein>
    <submittedName>
        <fullName evidence="5">Uncharacterized protein</fullName>
    </submittedName>
</protein>
<dbReference type="SUPFAM" id="SSF52540">
    <property type="entry name" value="P-loop containing nucleoside triphosphate hydrolases"/>
    <property type="match status" value="1"/>
</dbReference>
<evidence type="ECO:0000256" key="1">
    <source>
        <dbReference type="ARBA" id="ARBA00004370"/>
    </source>
</evidence>
<name>A0A7M7QI24_NASVI</name>
<evidence type="ECO:0000313" key="5">
    <source>
        <dbReference type="EnsemblMetazoa" id="XP_031787762"/>
    </source>
</evidence>
<dbReference type="PROSITE" id="PS51420">
    <property type="entry name" value="RHO"/>
    <property type="match status" value="1"/>
</dbReference>
<dbReference type="Pfam" id="PF00071">
    <property type="entry name" value="Ras"/>
    <property type="match status" value="1"/>
</dbReference>
<dbReference type="InterPro" id="IPR027417">
    <property type="entry name" value="P-loop_NTPase"/>
</dbReference>
<dbReference type="GO" id="GO:0007264">
    <property type="term" value="P:small GTPase-mediated signal transduction"/>
    <property type="evidence" value="ECO:0007669"/>
    <property type="project" value="InterPro"/>
</dbReference>
<dbReference type="OrthoDB" id="8830751at2759"/>
<dbReference type="RefSeq" id="XP_031787762.1">
    <property type="nucleotide sequence ID" value="XM_031931902.2"/>
</dbReference>
<dbReference type="PROSITE" id="PS51419">
    <property type="entry name" value="RAB"/>
    <property type="match status" value="1"/>
</dbReference>
<dbReference type="InterPro" id="IPR003578">
    <property type="entry name" value="Small_GTPase_Rho"/>
</dbReference>
<dbReference type="Proteomes" id="UP000002358">
    <property type="component" value="Chromosome 5"/>
</dbReference>
<dbReference type="SMART" id="SM00173">
    <property type="entry name" value="RAS"/>
    <property type="match status" value="1"/>
</dbReference>
<comment type="subcellular location">
    <subcellularLocation>
        <location evidence="1">Membrane</location>
    </subcellularLocation>
</comment>
<dbReference type="GO" id="GO:0035006">
    <property type="term" value="P:melanization defense response"/>
    <property type="evidence" value="ECO:0007669"/>
    <property type="project" value="UniProtKB-ARBA"/>
</dbReference>
<dbReference type="AlphaFoldDB" id="A0A7M7QI24"/>
<dbReference type="GO" id="GO:0003924">
    <property type="term" value="F:GTPase activity"/>
    <property type="evidence" value="ECO:0007669"/>
    <property type="project" value="InterPro"/>
</dbReference>
<dbReference type="GO" id="GO:0035099">
    <property type="term" value="P:hemocyte migration"/>
    <property type="evidence" value="ECO:0007669"/>
    <property type="project" value="UniProtKB-ARBA"/>
</dbReference>
<dbReference type="GeneID" id="100118846"/>
<dbReference type="CDD" id="cd00157">
    <property type="entry name" value="Rho"/>
    <property type="match status" value="1"/>
</dbReference>
<evidence type="ECO:0000313" key="6">
    <source>
        <dbReference type="Proteomes" id="UP000002358"/>
    </source>
</evidence>
<dbReference type="GO" id="GO:0003006">
    <property type="term" value="P:developmental process involved in reproduction"/>
    <property type="evidence" value="ECO:0007669"/>
    <property type="project" value="UniProtKB-ARBA"/>
</dbReference>
<dbReference type="InterPro" id="IPR001806">
    <property type="entry name" value="Small_GTPase"/>
</dbReference>
<accession>A0A7M7QI24</accession>
<dbReference type="GO" id="GO:0016020">
    <property type="term" value="C:membrane"/>
    <property type="evidence" value="ECO:0007669"/>
    <property type="project" value="UniProtKB-SubCell"/>
</dbReference>
<sequence length="214" mass="23667">MSNSKRNSVIDSVPESTKLTKKLVVVGDGGCGKTCLLIVFTKYEFPTEYTPSFDNFQEYQMNLDGEKVELTLVDAIEAYDKLYPLYCRDADVVLLCFSICEPTSLSNVVNYWKPEVLDVHCPGVPILLVGNKQDLRHQPNDNFGRLTYANDVRVEPVAYEGGLDAARRIGALAYYECSARTGQGAKEVFEAAAKVAVHAKKGPESRKKKGCVLS</sequence>
<dbReference type="SMART" id="SM00175">
    <property type="entry name" value="RAB"/>
    <property type="match status" value="1"/>
</dbReference>
<keyword evidence="6" id="KW-1185">Reference proteome</keyword>
<dbReference type="InterPro" id="IPR005225">
    <property type="entry name" value="Small_GTP-bd"/>
</dbReference>
<dbReference type="PRINTS" id="PR00449">
    <property type="entry name" value="RASTRNSFRMNG"/>
</dbReference>
<evidence type="ECO:0000256" key="2">
    <source>
        <dbReference type="ARBA" id="ARBA00022741"/>
    </source>
</evidence>